<dbReference type="AlphaFoldDB" id="A0A067Q0S3"/>
<dbReference type="InterPro" id="IPR056139">
    <property type="entry name" value="DUF7722"/>
</dbReference>
<feature type="coiled-coil region" evidence="1">
    <location>
        <begin position="133"/>
        <end position="160"/>
    </location>
</feature>
<feature type="domain" description="DUF7722" evidence="3">
    <location>
        <begin position="254"/>
        <end position="287"/>
    </location>
</feature>
<accession>A0A067Q0S3</accession>
<dbReference type="Pfam" id="PF24847">
    <property type="entry name" value="DUF7722"/>
    <property type="match status" value="1"/>
</dbReference>
<dbReference type="HOGENOM" id="CLU_081036_0_0_1"/>
<reference evidence="5" key="1">
    <citation type="journal article" date="2014" name="Proc. Natl. Acad. Sci. U.S.A.">
        <title>Extensive sampling of basidiomycete genomes demonstrates inadequacy of the white-rot/brown-rot paradigm for wood decay fungi.</title>
        <authorList>
            <person name="Riley R."/>
            <person name="Salamov A.A."/>
            <person name="Brown D.W."/>
            <person name="Nagy L.G."/>
            <person name="Floudas D."/>
            <person name="Held B.W."/>
            <person name="Levasseur A."/>
            <person name="Lombard V."/>
            <person name="Morin E."/>
            <person name="Otillar R."/>
            <person name="Lindquist E.A."/>
            <person name="Sun H."/>
            <person name="LaButti K.M."/>
            <person name="Schmutz J."/>
            <person name="Jabbour D."/>
            <person name="Luo H."/>
            <person name="Baker S.E."/>
            <person name="Pisabarro A.G."/>
            <person name="Walton J.D."/>
            <person name="Blanchette R.A."/>
            <person name="Henrissat B."/>
            <person name="Martin F."/>
            <person name="Cullen D."/>
            <person name="Hibbett D.S."/>
            <person name="Grigoriev I.V."/>
        </authorList>
    </citation>
    <scope>NUCLEOTIDE SEQUENCE [LARGE SCALE GENOMIC DNA]</scope>
    <source>
        <strain evidence="5">MUCL 33604</strain>
    </source>
</reference>
<feature type="region of interest" description="Disordered" evidence="2">
    <location>
        <begin position="167"/>
        <end position="197"/>
    </location>
</feature>
<proteinExistence type="predicted"/>
<evidence type="ECO:0000313" key="5">
    <source>
        <dbReference type="Proteomes" id="UP000027265"/>
    </source>
</evidence>
<dbReference type="STRING" id="933084.A0A067Q0S3"/>
<evidence type="ECO:0000256" key="2">
    <source>
        <dbReference type="SAM" id="MobiDB-lite"/>
    </source>
</evidence>
<dbReference type="EMBL" id="KL197723">
    <property type="protein sequence ID" value="KDQ56201.1"/>
    <property type="molecule type" value="Genomic_DNA"/>
</dbReference>
<organism evidence="4 5">
    <name type="scientific">Jaapia argillacea MUCL 33604</name>
    <dbReference type="NCBI Taxonomy" id="933084"/>
    <lineage>
        <taxon>Eukaryota</taxon>
        <taxon>Fungi</taxon>
        <taxon>Dikarya</taxon>
        <taxon>Basidiomycota</taxon>
        <taxon>Agaricomycotina</taxon>
        <taxon>Agaricomycetes</taxon>
        <taxon>Agaricomycetidae</taxon>
        <taxon>Jaapiales</taxon>
        <taxon>Jaapiaceae</taxon>
        <taxon>Jaapia</taxon>
    </lineage>
</organism>
<name>A0A067Q0S3_9AGAM</name>
<dbReference type="Proteomes" id="UP000027265">
    <property type="component" value="Unassembled WGS sequence"/>
</dbReference>
<protein>
    <recommendedName>
        <fullName evidence="3">DUF7722 domain-containing protein</fullName>
    </recommendedName>
</protein>
<keyword evidence="5" id="KW-1185">Reference proteome</keyword>
<evidence type="ECO:0000313" key="4">
    <source>
        <dbReference type="EMBL" id="KDQ56201.1"/>
    </source>
</evidence>
<evidence type="ECO:0000256" key="1">
    <source>
        <dbReference type="SAM" id="Coils"/>
    </source>
</evidence>
<dbReference type="OrthoDB" id="3259063at2759"/>
<feature type="region of interest" description="Disordered" evidence="2">
    <location>
        <begin position="1"/>
        <end position="38"/>
    </location>
</feature>
<sequence>MTTPTEIHPDPFSTPRHEHPPPPFSSRPTTVPSTPYLPPADMVLADSYPAINPSNNSHSVPGNANSLTNAPSAALDAHLWSQRLSQSLSQMANEIATASQALNSMPPPAAQQPSHIVYDPSLDSSTASLEVDVAALTTKLEAMEVKQDALIREVEGLKDLILSSHPTTNGATTNGAANGHANGGENGVSENGTPPGVSAYQELEKKVTDALDSIKIEQGRLYARLLNARLSHQKQTIQPILMTNGKVPPNYPVTKGEFEKLTKERYEALLKSYGLPVKGDTDAKREAVRQFLGLPPIVM</sequence>
<gene>
    <name evidence="4" type="ORF">JAAARDRAFT_195391</name>
</gene>
<feature type="compositionally biased region" description="Low complexity" evidence="2">
    <location>
        <begin position="167"/>
        <end position="180"/>
    </location>
</feature>
<keyword evidence="1" id="KW-0175">Coiled coil</keyword>
<dbReference type="InParanoid" id="A0A067Q0S3"/>
<evidence type="ECO:0000259" key="3">
    <source>
        <dbReference type="Pfam" id="PF24847"/>
    </source>
</evidence>